<keyword evidence="3" id="KW-1185">Reference proteome</keyword>
<evidence type="ECO:0000313" key="3">
    <source>
        <dbReference type="Proteomes" id="UP000276215"/>
    </source>
</evidence>
<dbReference type="Proteomes" id="UP000276215">
    <property type="component" value="Unassembled WGS sequence"/>
</dbReference>
<proteinExistence type="predicted"/>
<accession>A0A3N4J4Y2</accession>
<dbReference type="OrthoDB" id="20872at2759"/>
<protein>
    <recommendedName>
        <fullName evidence="1">DUF7779 domain-containing protein</fullName>
    </recommendedName>
</protein>
<evidence type="ECO:0000313" key="2">
    <source>
        <dbReference type="EMBL" id="RPA93383.1"/>
    </source>
</evidence>
<gene>
    <name evidence="2" type="ORF">L873DRAFT_1847235</name>
</gene>
<dbReference type="Pfam" id="PF25000">
    <property type="entry name" value="DUF7779"/>
    <property type="match status" value="1"/>
</dbReference>
<sequence length="179" mass="20392">MAGEEAQELFSKSFLHWGSLEAEERKVVLTILESLDHLPLAVVGAAAFMTATNTPPSEYWPIFQRDESERKKLLLREFSDIRSEADVTETARLLRLIAFFDRQNIPEELLSQFGLEGMGGSIEFREAIGNLLGSSFVTGVKREGKQFYELHRLVQLPIRAYLSTRELLQWKATALRVFS</sequence>
<feature type="domain" description="DUF7779" evidence="1">
    <location>
        <begin position="88"/>
        <end position="166"/>
    </location>
</feature>
<reference evidence="2 3" key="1">
    <citation type="journal article" date="2018" name="Nat. Ecol. Evol.">
        <title>Pezizomycetes genomes reveal the molecular basis of ectomycorrhizal truffle lifestyle.</title>
        <authorList>
            <person name="Murat C."/>
            <person name="Payen T."/>
            <person name="Noel B."/>
            <person name="Kuo A."/>
            <person name="Morin E."/>
            <person name="Chen J."/>
            <person name="Kohler A."/>
            <person name="Krizsan K."/>
            <person name="Balestrini R."/>
            <person name="Da Silva C."/>
            <person name="Montanini B."/>
            <person name="Hainaut M."/>
            <person name="Levati E."/>
            <person name="Barry K.W."/>
            <person name="Belfiori B."/>
            <person name="Cichocki N."/>
            <person name="Clum A."/>
            <person name="Dockter R.B."/>
            <person name="Fauchery L."/>
            <person name="Guy J."/>
            <person name="Iotti M."/>
            <person name="Le Tacon F."/>
            <person name="Lindquist E.A."/>
            <person name="Lipzen A."/>
            <person name="Malagnac F."/>
            <person name="Mello A."/>
            <person name="Molinier V."/>
            <person name="Miyauchi S."/>
            <person name="Poulain J."/>
            <person name="Riccioni C."/>
            <person name="Rubini A."/>
            <person name="Sitrit Y."/>
            <person name="Splivallo R."/>
            <person name="Traeger S."/>
            <person name="Wang M."/>
            <person name="Zifcakova L."/>
            <person name="Wipf D."/>
            <person name="Zambonelli A."/>
            <person name="Paolocci F."/>
            <person name="Nowrousian M."/>
            <person name="Ottonello S."/>
            <person name="Baldrian P."/>
            <person name="Spatafora J.W."/>
            <person name="Henrissat B."/>
            <person name="Nagy L.G."/>
            <person name="Aury J.M."/>
            <person name="Wincker P."/>
            <person name="Grigoriev I.V."/>
            <person name="Bonfante P."/>
            <person name="Martin F.M."/>
        </authorList>
    </citation>
    <scope>NUCLEOTIDE SEQUENCE [LARGE SCALE GENOMIC DNA]</scope>
    <source>
        <strain evidence="2 3">120613-1</strain>
    </source>
</reference>
<dbReference type="EMBL" id="ML120453">
    <property type="protein sequence ID" value="RPA93383.1"/>
    <property type="molecule type" value="Genomic_DNA"/>
</dbReference>
<dbReference type="AlphaFoldDB" id="A0A3N4J4Y2"/>
<dbReference type="InterPro" id="IPR056681">
    <property type="entry name" value="DUF7779"/>
</dbReference>
<name>A0A3N4J4Y2_9PEZI</name>
<evidence type="ECO:0000259" key="1">
    <source>
        <dbReference type="Pfam" id="PF25000"/>
    </source>
</evidence>
<organism evidence="2 3">
    <name type="scientific">Choiromyces venosus 120613-1</name>
    <dbReference type="NCBI Taxonomy" id="1336337"/>
    <lineage>
        <taxon>Eukaryota</taxon>
        <taxon>Fungi</taxon>
        <taxon>Dikarya</taxon>
        <taxon>Ascomycota</taxon>
        <taxon>Pezizomycotina</taxon>
        <taxon>Pezizomycetes</taxon>
        <taxon>Pezizales</taxon>
        <taxon>Tuberaceae</taxon>
        <taxon>Choiromyces</taxon>
    </lineage>
</organism>